<evidence type="ECO:0000256" key="2">
    <source>
        <dbReference type="RuleBase" id="RU003749"/>
    </source>
</evidence>
<dbReference type="RefSeq" id="WP_212009184.1">
    <property type="nucleotide sequence ID" value="NZ_JAAFYZ010000031.1"/>
</dbReference>
<accession>A0ABS5KNL5</accession>
<name>A0ABS5KNL5_9ACTN</name>
<dbReference type="CDD" id="cd07043">
    <property type="entry name" value="STAS_anti-anti-sigma_factors"/>
    <property type="match status" value="1"/>
</dbReference>
<organism evidence="4 5">
    <name type="scientific">Catenulispora pinistramenti</name>
    <dbReference type="NCBI Taxonomy" id="2705254"/>
    <lineage>
        <taxon>Bacteria</taxon>
        <taxon>Bacillati</taxon>
        <taxon>Actinomycetota</taxon>
        <taxon>Actinomycetes</taxon>
        <taxon>Catenulisporales</taxon>
        <taxon>Catenulisporaceae</taxon>
        <taxon>Catenulispora</taxon>
    </lineage>
</organism>
<evidence type="ECO:0000256" key="1">
    <source>
        <dbReference type="ARBA" id="ARBA00009013"/>
    </source>
</evidence>
<dbReference type="Gene3D" id="3.30.750.24">
    <property type="entry name" value="STAS domain"/>
    <property type="match status" value="1"/>
</dbReference>
<feature type="domain" description="STAS" evidence="3">
    <location>
        <begin position="4"/>
        <end position="111"/>
    </location>
</feature>
<proteinExistence type="inferred from homology"/>
<evidence type="ECO:0000313" key="5">
    <source>
        <dbReference type="Proteomes" id="UP000730482"/>
    </source>
</evidence>
<reference evidence="4 5" key="1">
    <citation type="submission" date="2020-02" db="EMBL/GenBank/DDBJ databases">
        <title>Acidophilic actinobacteria isolated from forest soil.</title>
        <authorList>
            <person name="Golinska P."/>
        </authorList>
    </citation>
    <scope>NUCLEOTIDE SEQUENCE [LARGE SCALE GENOMIC DNA]</scope>
    <source>
        <strain evidence="4 5">NL8</strain>
    </source>
</reference>
<dbReference type="Pfam" id="PF01740">
    <property type="entry name" value="STAS"/>
    <property type="match status" value="1"/>
</dbReference>
<protein>
    <recommendedName>
        <fullName evidence="2">Anti-sigma factor antagonist</fullName>
    </recommendedName>
</protein>
<dbReference type="Proteomes" id="UP000730482">
    <property type="component" value="Unassembled WGS sequence"/>
</dbReference>
<evidence type="ECO:0000259" key="3">
    <source>
        <dbReference type="PROSITE" id="PS50801"/>
    </source>
</evidence>
<dbReference type="PANTHER" id="PTHR33495">
    <property type="entry name" value="ANTI-SIGMA FACTOR ANTAGONIST TM_1081-RELATED-RELATED"/>
    <property type="match status" value="1"/>
</dbReference>
<dbReference type="InterPro" id="IPR036513">
    <property type="entry name" value="STAS_dom_sf"/>
</dbReference>
<evidence type="ECO:0000313" key="4">
    <source>
        <dbReference type="EMBL" id="MBS2547599.1"/>
    </source>
</evidence>
<gene>
    <name evidence="4" type="ORF">KGQ19_12020</name>
</gene>
<keyword evidence="5" id="KW-1185">Reference proteome</keyword>
<comment type="caution">
    <text evidence="4">The sequence shown here is derived from an EMBL/GenBank/DDBJ whole genome shotgun (WGS) entry which is preliminary data.</text>
</comment>
<dbReference type="SUPFAM" id="SSF52091">
    <property type="entry name" value="SpoIIaa-like"/>
    <property type="match status" value="1"/>
</dbReference>
<dbReference type="EMBL" id="JAAFYZ010000031">
    <property type="protein sequence ID" value="MBS2547599.1"/>
    <property type="molecule type" value="Genomic_DNA"/>
</dbReference>
<dbReference type="PANTHER" id="PTHR33495:SF2">
    <property type="entry name" value="ANTI-SIGMA FACTOR ANTAGONIST TM_1081-RELATED"/>
    <property type="match status" value="1"/>
</dbReference>
<dbReference type="PROSITE" id="PS50801">
    <property type="entry name" value="STAS"/>
    <property type="match status" value="1"/>
</dbReference>
<dbReference type="InterPro" id="IPR003658">
    <property type="entry name" value="Anti-sigma_ant"/>
</dbReference>
<comment type="similarity">
    <text evidence="1 2">Belongs to the anti-sigma-factor antagonist family.</text>
</comment>
<dbReference type="InterPro" id="IPR002645">
    <property type="entry name" value="STAS_dom"/>
</dbReference>
<dbReference type="NCBIfam" id="TIGR00377">
    <property type="entry name" value="ant_ant_sig"/>
    <property type="match status" value="1"/>
</dbReference>
<sequence length="111" mass="11780">MNSFHHTVTEHRDHVLLTLVGELDFAAHTDLETRVVALVGAGQPVVVDCAGITFLDSMGLRALVAGLLAAEEAGLGFELAAPSPPVLRVLELSGTLERFTVRESVPEPPRG</sequence>